<dbReference type="AlphaFoldDB" id="A0A1U7LJ11"/>
<evidence type="ECO:0000313" key="6">
    <source>
        <dbReference type="Proteomes" id="UP000186594"/>
    </source>
</evidence>
<dbReference type="GO" id="GO:0009982">
    <property type="term" value="F:pseudouridine synthase activity"/>
    <property type="evidence" value="ECO:0007669"/>
    <property type="project" value="InterPro"/>
</dbReference>
<keyword evidence="2" id="KW-0413">Isomerase</keyword>
<dbReference type="GO" id="GO:0003723">
    <property type="term" value="F:RNA binding"/>
    <property type="evidence" value="ECO:0007669"/>
    <property type="project" value="InterPro"/>
</dbReference>
<keyword evidence="6" id="KW-1185">Reference proteome</keyword>
<dbReference type="Gene3D" id="3.30.2350.20">
    <property type="entry name" value="TruD, catalytic domain"/>
    <property type="match status" value="1"/>
</dbReference>
<feature type="domain" description="TRUD" evidence="4">
    <location>
        <begin position="1"/>
        <end position="232"/>
    </location>
</feature>
<dbReference type="PROSITE" id="PS50984">
    <property type="entry name" value="TRUD"/>
    <property type="match status" value="1"/>
</dbReference>
<evidence type="ECO:0000259" key="4">
    <source>
        <dbReference type="PROSITE" id="PS50984"/>
    </source>
</evidence>
<dbReference type="EMBL" id="LXFE01003116">
    <property type="protein sequence ID" value="OLL22511.1"/>
    <property type="molecule type" value="Genomic_DNA"/>
</dbReference>
<accession>A0A1U7LJ11</accession>
<dbReference type="GO" id="GO:0005634">
    <property type="term" value="C:nucleus"/>
    <property type="evidence" value="ECO:0007669"/>
    <property type="project" value="TreeGrafter"/>
</dbReference>
<dbReference type="Proteomes" id="UP000186594">
    <property type="component" value="Unassembled WGS sequence"/>
</dbReference>
<dbReference type="OrthoDB" id="447290at2759"/>
<feature type="region of interest" description="Disordered" evidence="3">
    <location>
        <begin position="302"/>
        <end position="328"/>
    </location>
</feature>
<dbReference type="STRING" id="1198029.A0A1U7LJ11"/>
<dbReference type="PANTHER" id="PTHR13326:SF21">
    <property type="entry name" value="PSEUDOURIDYLATE SYNTHASE PUS7L"/>
    <property type="match status" value="1"/>
</dbReference>
<name>A0A1U7LJ11_NEOID</name>
<evidence type="ECO:0000256" key="1">
    <source>
        <dbReference type="ARBA" id="ARBA00007953"/>
    </source>
</evidence>
<dbReference type="PANTHER" id="PTHR13326">
    <property type="entry name" value="TRNA PSEUDOURIDINE SYNTHASE D"/>
    <property type="match status" value="1"/>
</dbReference>
<evidence type="ECO:0000256" key="3">
    <source>
        <dbReference type="SAM" id="MobiDB-lite"/>
    </source>
</evidence>
<dbReference type="GO" id="GO:0001522">
    <property type="term" value="P:pseudouridine synthesis"/>
    <property type="evidence" value="ECO:0007669"/>
    <property type="project" value="InterPro"/>
</dbReference>
<protein>
    <recommendedName>
        <fullName evidence="4">TRUD domain-containing protein</fullName>
    </recommendedName>
</protein>
<dbReference type="SUPFAM" id="SSF55120">
    <property type="entry name" value="Pseudouridine synthase"/>
    <property type="match status" value="1"/>
</dbReference>
<evidence type="ECO:0000313" key="5">
    <source>
        <dbReference type="EMBL" id="OLL22511.1"/>
    </source>
</evidence>
<dbReference type="InterPro" id="IPR011760">
    <property type="entry name" value="PsdUridine_synth_TruD_insert"/>
</dbReference>
<proteinExistence type="inferred from homology"/>
<dbReference type="InterPro" id="IPR042214">
    <property type="entry name" value="TruD_catalytic"/>
</dbReference>
<sequence length="328" mass="37533">MQRFGTSSIGTYEIGRAVLQVDWEAAIDLILTERETIRSDSLEARKIWSQTKNAGEALKLMPRRCVAECSILRTLAKGGHTAWTTAFQSIPRNLRLIYLHAYQSLVWNRVVSERLRVYGMKPVKGDLVLITSQEQAEQDADPFDPEAPEFSTNIQPMKEVTRARPLSEEELHSYTIYDVVLPLPGFDIIYPDNEIRDAYVEIMKKDELDPFSMRRPIKECSLMGSYRNIVTRAFHVDWDILRYNDTEKQLVPTDADILENRKPDGIVEDGQFMAVKVQLALAQSQYATMALREILKHDTSSMSQSLLTAGSEDQAEKQKRKREMVEAT</sequence>
<comment type="similarity">
    <text evidence="1">Belongs to the pseudouridine synthase TruD family.</text>
</comment>
<organism evidence="5 6">
    <name type="scientific">Neolecta irregularis (strain DAH-3)</name>
    <dbReference type="NCBI Taxonomy" id="1198029"/>
    <lineage>
        <taxon>Eukaryota</taxon>
        <taxon>Fungi</taxon>
        <taxon>Dikarya</taxon>
        <taxon>Ascomycota</taxon>
        <taxon>Taphrinomycotina</taxon>
        <taxon>Neolectales</taxon>
        <taxon>Neolectaceae</taxon>
        <taxon>Neolecta</taxon>
    </lineage>
</organism>
<dbReference type="Pfam" id="PF01142">
    <property type="entry name" value="TruD"/>
    <property type="match status" value="1"/>
</dbReference>
<reference evidence="5 6" key="1">
    <citation type="submission" date="2016-04" db="EMBL/GenBank/DDBJ databases">
        <title>Evolutionary innovation and constraint leading to complex multicellularity in the Ascomycota.</title>
        <authorList>
            <person name="Cisse O."/>
            <person name="Nguyen A."/>
            <person name="Hewitt D.A."/>
            <person name="Jedd G."/>
            <person name="Stajich J.E."/>
        </authorList>
    </citation>
    <scope>NUCLEOTIDE SEQUENCE [LARGE SCALE GENOMIC DNA]</scope>
    <source>
        <strain evidence="5 6">DAH-3</strain>
    </source>
</reference>
<gene>
    <name evidence="5" type="ORF">NEOLI_002656</name>
</gene>
<dbReference type="InterPro" id="IPR001656">
    <property type="entry name" value="PsdUridine_synth_TruD"/>
</dbReference>
<evidence type="ECO:0000256" key="2">
    <source>
        <dbReference type="ARBA" id="ARBA00023235"/>
    </source>
</evidence>
<dbReference type="InterPro" id="IPR020103">
    <property type="entry name" value="PsdUridine_synth_cat_dom_sf"/>
</dbReference>
<dbReference type="CDD" id="cd02576">
    <property type="entry name" value="PseudoU_synth_ScPUS7"/>
    <property type="match status" value="1"/>
</dbReference>
<comment type="caution">
    <text evidence="5">The sequence shown here is derived from an EMBL/GenBank/DDBJ whole genome shotgun (WGS) entry which is preliminary data.</text>
</comment>